<gene>
    <name evidence="2" type="ORF">UCRPA7_68</name>
</gene>
<dbReference type="EMBL" id="KB932776">
    <property type="protein sequence ID" value="EOO04410.1"/>
    <property type="molecule type" value="Genomic_DNA"/>
</dbReference>
<dbReference type="KEGG" id="tmn:UCRPA7_68"/>
<evidence type="ECO:0000313" key="2">
    <source>
        <dbReference type="EMBL" id="EOO04410.1"/>
    </source>
</evidence>
<dbReference type="AlphaFoldDB" id="R8BYK7"/>
<reference evidence="3" key="1">
    <citation type="journal article" date="2013" name="Genome Announc.">
        <title>Draft genome sequence of the ascomycete Phaeoacremonium aleophilum strain UCR-PA7, a causal agent of the esca disease complex in grapevines.</title>
        <authorList>
            <person name="Blanco-Ulate B."/>
            <person name="Rolshausen P."/>
            <person name="Cantu D."/>
        </authorList>
    </citation>
    <scope>NUCLEOTIDE SEQUENCE [LARGE SCALE GENOMIC DNA]</scope>
    <source>
        <strain evidence="3">UCR-PA7</strain>
    </source>
</reference>
<accession>R8BYK7</accession>
<name>R8BYK7_PHAM7</name>
<dbReference type="eggNOG" id="ENOG502QSY4">
    <property type="taxonomic scope" value="Eukaryota"/>
</dbReference>
<dbReference type="InterPro" id="IPR011990">
    <property type="entry name" value="TPR-like_helical_dom_sf"/>
</dbReference>
<protein>
    <submittedName>
        <fullName evidence="2">Putative pentatricopeptide repeat protein</fullName>
    </submittedName>
</protein>
<keyword evidence="3" id="KW-1185">Reference proteome</keyword>
<dbReference type="Proteomes" id="UP000014074">
    <property type="component" value="Unassembled WGS sequence"/>
</dbReference>
<dbReference type="GeneID" id="19327493"/>
<evidence type="ECO:0000256" key="1">
    <source>
        <dbReference type="SAM" id="MobiDB-lite"/>
    </source>
</evidence>
<dbReference type="Gene3D" id="1.25.40.10">
    <property type="entry name" value="Tetratricopeptide repeat domain"/>
    <property type="match status" value="1"/>
</dbReference>
<evidence type="ECO:0000313" key="3">
    <source>
        <dbReference type="Proteomes" id="UP000014074"/>
    </source>
</evidence>
<dbReference type="HOGENOM" id="CLU_702450_0_0_1"/>
<feature type="region of interest" description="Disordered" evidence="1">
    <location>
        <begin position="371"/>
        <end position="393"/>
    </location>
</feature>
<proteinExistence type="predicted"/>
<dbReference type="OrthoDB" id="185373at2759"/>
<feature type="compositionally biased region" description="Basic and acidic residues" evidence="1">
    <location>
        <begin position="378"/>
        <end position="393"/>
    </location>
</feature>
<dbReference type="RefSeq" id="XP_007910857.1">
    <property type="nucleotide sequence ID" value="XM_007912666.1"/>
</dbReference>
<sequence>MFSILETADKPVRSPNGQTYTIVLNALREQSAKPRLPGGVDDDEIVKRNRLQAVSRAKVVWDEVTSRWRKGQIIIDEELACAMGRVLLNGDHRDLDSILSLVEQTMNISRIDKDQIVPQQTGKKLQDNTYGYVVPGRNALSLVMKALARLRRSNLAPKYWQVFTEDYRIIPDADNWFSYLGVCAKAGASAKAAEIIQMMPMELLTPKTYRLAFKVCVKDNLNVHAFDNANMIFDGMARTLKSPDCESLKLYLQAALGNHRKFKLLEETGDPSGSKFARGEQIVQALDRLWEPLKLAQNALAYPDINTRSPEEEWARTYDDRAQLIGLSRMIVAAIDKLLSEGMVSPELIKVLKTRRNILNRQVARHYEKYHAMKGKSKGKEEQKPAKDGDQAW</sequence>
<organism evidence="2 3">
    <name type="scientific">Phaeoacremonium minimum (strain UCR-PA7)</name>
    <name type="common">Esca disease fungus</name>
    <name type="synonym">Togninia minima</name>
    <dbReference type="NCBI Taxonomy" id="1286976"/>
    <lineage>
        <taxon>Eukaryota</taxon>
        <taxon>Fungi</taxon>
        <taxon>Dikarya</taxon>
        <taxon>Ascomycota</taxon>
        <taxon>Pezizomycotina</taxon>
        <taxon>Sordariomycetes</taxon>
        <taxon>Sordariomycetidae</taxon>
        <taxon>Togniniales</taxon>
        <taxon>Togniniaceae</taxon>
        <taxon>Phaeoacremonium</taxon>
    </lineage>
</organism>